<evidence type="ECO:0000256" key="4">
    <source>
        <dbReference type="ARBA" id="ARBA00011905"/>
    </source>
</evidence>
<dbReference type="PROSITE" id="PS51585">
    <property type="entry name" value="SAM_MT_TPMT"/>
    <property type="match status" value="1"/>
</dbReference>
<reference evidence="10" key="1">
    <citation type="submission" date="2015-04" db="EMBL/GenBank/DDBJ databases">
        <authorList>
            <person name="Syromyatnikov M.Y."/>
            <person name="Popov V.N."/>
        </authorList>
    </citation>
    <scope>NUCLEOTIDE SEQUENCE</scope>
    <source>
        <strain evidence="10">MO-1</strain>
    </source>
</reference>
<evidence type="ECO:0000256" key="1">
    <source>
        <dbReference type="ARBA" id="ARBA00000903"/>
    </source>
</evidence>
<dbReference type="GO" id="GO:0005737">
    <property type="term" value="C:cytoplasm"/>
    <property type="evidence" value="ECO:0007669"/>
    <property type="project" value="UniProtKB-SubCell"/>
</dbReference>
<evidence type="ECO:0000256" key="3">
    <source>
        <dbReference type="ARBA" id="ARBA00008145"/>
    </source>
</evidence>
<sequence>MPISRDNPLWLQAWQANCSDFHLPWVNPWLKRFWPALKLAKGSRIFVPLCGKSLDMLWLAEQGYQVIGVELSPIAVAAFFSENNLKPKVQTEGLITRWQAGPITLLCGDYFTLTAAQLGWVDTIYDRAALTALPEDIRLTYLDQMEQLVPERVDIFMVTTEDAEEGESLEEALGTSPELTQLFAAHYIIELMHVESLMEADPMQPDGDDIRVEHKTYHFIGRPT</sequence>
<evidence type="ECO:0000256" key="7">
    <source>
        <dbReference type="ARBA" id="ARBA00022679"/>
    </source>
</evidence>
<dbReference type="InterPro" id="IPR025835">
    <property type="entry name" value="Thiopurine_S-MeTrfase"/>
</dbReference>
<dbReference type="NCBIfam" id="NF009732">
    <property type="entry name" value="PRK13255.1"/>
    <property type="match status" value="1"/>
</dbReference>
<organism evidence="10">
    <name type="scientific">Magnetococcus massalia (strain MO-1)</name>
    <dbReference type="NCBI Taxonomy" id="451514"/>
    <lineage>
        <taxon>Bacteria</taxon>
        <taxon>Pseudomonadati</taxon>
        <taxon>Pseudomonadota</taxon>
        <taxon>Magnetococcia</taxon>
        <taxon>Magnetococcales</taxon>
        <taxon>Magnetococcaceae</taxon>
        <taxon>Magnetococcus</taxon>
    </lineage>
</organism>
<keyword evidence="7 9" id="KW-0808">Transferase</keyword>
<name>A0A1S7LKE1_MAGMO</name>
<dbReference type="Gene3D" id="3.40.50.150">
    <property type="entry name" value="Vaccinia Virus protein VP39"/>
    <property type="match status" value="1"/>
</dbReference>
<dbReference type="InterPro" id="IPR029063">
    <property type="entry name" value="SAM-dependent_MTases_sf"/>
</dbReference>
<dbReference type="SUPFAM" id="SSF53335">
    <property type="entry name" value="S-adenosyl-L-methionine-dependent methyltransferases"/>
    <property type="match status" value="1"/>
</dbReference>
<dbReference type="Pfam" id="PF05724">
    <property type="entry name" value="TPMT"/>
    <property type="match status" value="1"/>
</dbReference>
<evidence type="ECO:0000256" key="6">
    <source>
        <dbReference type="ARBA" id="ARBA00022603"/>
    </source>
</evidence>
<evidence type="ECO:0000256" key="2">
    <source>
        <dbReference type="ARBA" id="ARBA00004496"/>
    </source>
</evidence>
<dbReference type="GO" id="GO:0008119">
    <property type="term" value="F:thiopurine S-methyltransferase activity"/>
    <property type="evidence" value="ECO:0007669"/>
    <property type="project" value="UniProtKB-UniRule"/>
</dbReference>
<dbReference type="PANTHER" id="PTHR10259">
    <property type="entry name" value="THIOPURINE S-METHYLTRANSFERASE"/>
    <property type="match status" value="1"/>
</dbReference>
<keyword evidence="5 9" id="KW-0963">Cytoplasm</keyword>
<feature type="binding site" evidence="9">
    <location>
        <position position="49"/>
    </location>
    <ligand>
        <name>S-adenosyl-L-methionine</name>
        <dbReference type="ChEBI" id="CHEBI:59789"/>
    </ligand>
</feature>
<dbReference type="FunFam" id="3.40.50.150:FF:000101">
    <property type="entry name" value="Thiopurine S-methyltransferase"/>
    <property type="match status" value="1"/>
</dbReference>
<dbReference type="PIRSF" id="PIRSF023956">
    <property type="entry name" value="Thiopurine_S-methyltransferase"/>
    <property type="match status" value="1"/>
</dbReference>
<evidence type="ECO:0000256" key="5">
    <source>
        <dbReference type="ARBA" id="ARBA00022490"/>
    </source>
</evidence>
<dbReference type="EC" id="2.1.1.67" evidence="4 9"/>
<feature type="binding site" evidence="9">
    <location>
        <position position="127"/>
    </location>
    <ligand>
        <name>S-adenosyl-L-methionine</name>
        <dbReference type="ChEBI" id="CHEBI:59789"/>
    </ligand>
</feature>
<feature type="binding site" evidence="9">
    <location>
        <position position="14"/>
    </location>
    <ligand>
        <name>S-adenosyl-L-methionine</name>
        <dbReference type="ChEBI" id="CHEBI:59789"/>
    </ligand>
</feature>
<comment type="similarity">
    <text evidence="3 9">Belongs to the class I-like SAM-binding methyltransferase superfamily. TPMT family.</text>
</comment>
<dbReference type="EMBL" id="LO017727">
    <property type="protein sequence ID" value="CRH07088.1"/>
    <property type="molecule type" value="Genomic_DNA"/>
</dbReference>
<evidence type="ECO:0000313" key="10">
    <source>
        <dbReference type="EMBL" id="CRH07088.1"/>
    </source>
</evidence>
<comment type="catalytic activity">
    <reaction evidence="1 9">
        <text>S-adenosyl-L-methionine + a thiopurine = S-adenosyl-L-homocysteine + a thiopurine S-methylether.</text>
        <dbReference type="EC" id="2.1.1.67"/>
    </reaction>
</comment>
<dbReference type="PANTHER" id="PTHR10259:SF11">
    <property type="entry name" value="THIOPURINE S-METHYLTRANSFERASE"/>
    <property type="match status" value="1"/>
</dbReference>
<dbReference type="GO" id="GO:0032259">
    <property type="term" value="P:methylation"/>
    <property type="evidence" value="ECO:0007669"/>
    <property type="project" value="UniProtKB-KW"/>
</dbReference>
<evidence type="ECO:0000256" key="8">
    <source>
        <dbReference type="ARBA" id="ARBA00022691"/>
    </source>
</evidence>
<dbReference type="AlphaFoldDB" id="A0A1S7LKE1"/>
<keyword evidence="8 9" id="KW-0949">S-adenosyl-L-methionine</keyword>
<feature type="binding site" evidence="9">
    <location>
        <position position="70"/>
    </location>
    <ligand>
        <name>S-adenosyl-L-methionine</name>
        <dbReference type="ChEBI" id="CHEBI:59789"/>
    </ligand>
</feature>
<comment type="subcellular location">
    <subcellularLocation>
        <location evidence="2 9">Cytoplasm</location>
    </subcellularLocation>
</comment>
<proteinExistence type="inferred from homology"/>
<gene>
    <name evidence="9 10" type="primary">tpm</name>
    <name evidence="10" type="ORF">MAGMO_2942</name>
</gene>
<protein>
    <recommendedName>
        <fullName evidence="4 9">Thiopurine S-methyltransferase</fullName>
        <ecNumber evidence="4 9">2.1.1.67</ecNumber>
    </recommendedName>
    <alternativeName>
        <fullName evidence="9">Thiopurine methyltransferase</fullName>
    </alternativeName>
</protein>
<accession>A0A1S7LKE1</accession>
<evidence type="ECO:0000256" key="9">
    <source>
        <dbReference type="HAMAP-Rule" id="MF_00812"/>
    </source>
</evidence>
<dbReference type="InterPro" id="IPR008854">
    <property type="entry name" value="TPMT"/>
</dbReference>
<dbReference type="HAMAP" id="MF_00812">
    <property type="entry name" value="Thiopur_methtran"/>
    <property type="match status" value="1"/>
</dbReference>
<keyword evidence="6 9" id="KW-0489">Methyltransferase</keyword>